<feature type="transmembrane region" description="Helical" evidence="1">
    <location>
        <begin position="36"/>
        <end position="54"/>
    </location>
</feature>
<dbReference type="Proteomes" id="UP000823902">
    <property type="component" value="Unassembled WGS sequence"/>
</dbReference>
<protein>
    <submittedName>
        <fullName evidence="2">Uncharacterized protein</fullName>
    </submittedName>
</protein>
<name>A0A9D2Q9E1_9FIRM</name>
<evidence type="ECO:0000256" key="1">
    <source>
        <dbReference type="SAM" id="Phobius"/>
    </source>
</evidence>
<keyword evidence="1" id="KW-0812">Transmembrane</keyword>
<organism evidence="2 3">
    <name type="scientific">Candidatus Mediterraneibacter faecavium</name>
    <dbReference type="NCBI Taxonomy" id="2838668"/>
    <lineage>
        <taxon>Bacteria</taxon>
        <taxon>Bacillati</taxon>
        <taxon>Bacillota</taxon>
        <taxon>Clostridia</taxon>
        <taxon>Lachnospirales</taxon>
        <taxon>Lachnospiraceae</taxon>
        <taxon>Mediterraneibacter</taxon>
    </lineage>
</organism>
<evidence type="ECO:0000313" key="3">
    <source>
        <dbReference type="Proteomes" id="UP000823902"/>
    </source>
</evidence>
<proteinExistence type="predicted"/>
<gene>
    <name evidence="2" type="ORF">H9697_08055</name>
</gene>
<keyword evidence="1" id="KW-0472">Membrane</keyword>
<feature type="transmembrane region" description="Helical" evidence="1">
    <location>
        <begin position="7"/>
        <end position="30"/>
    </location>
</feature>
<dbReference type="EMBL" id="DWVY01000042">
    <property type="protein sequence ID" value="HJC74881.1"/>
    <property type="molecule type" value="Genomic_DNA"/>
</dbReference>
<evidence type="ECO:0000313" key="2">
    <source>
        <dbReference type="EMBL" id="HJC74881.1"/>
    </source>
</evidence>
<sequence>MDIRRSVINGIVAVSGIIFLIVLAVLYCFTEISIPMPVYAAAWAGCIAAVLAVTRS</sequence>
<keyword evidence="1" id="KW-1133">Transmembrane helix</keyword>
<reference evidence="2" key="2">
    <citation type="submission" date="2021-04" db="EMBL/GenBank/DDBJ databases">
        <authorList>
            <person name="Gilroy R."/>
        </authorList>
    </citation>
    <scope>NUCLEOTIDE SEQUENCE</scope>
    <source>
        <strain evidence="2">CHK196-7946</strain>
    </source>
</reference>
<comment type="caution">
    <text evidence="2">The sequence shown here is derived from an EMBL/GenBank/DDBJ whole genome shotgun (WGS) entry which is preliminary data.</text>
</comment>
<accession>A0A9D2Q9E1</accession>
<reference evidence="2" key="1">
    <citation type="journal article" date="2021" name="PeerJ">
        <title>Extensive microbial diversity within the chicken gut microbiome revealed by metagenomics and culture.</title>
        <authorList>
            <person name="Gilroy R."/>
            <person name="Ravi A."/>
            <person name="Getino M."/>
            <person name="Pursley I."/>
            <person name="Horton D.L."/>
            <person name="Alikhan N.F."/>
            <person name="Baker D."/>
            <person name="Gharbi K."/>
            <person name="Hall N."/>
            <person name="Watson M."/>
            <person name="Adriaenssens E.M."/>
            <person name="Foster-Nyarko E."/>
            <person name="Jarju S."/>
            <person name="Secka A."/>
            <person name="Antonio M."/>
            <person name="Oren A."/>
            <person name="Chaudhuri R.R."/>
            <person name="La Ragione R."/>
            <person name="Hildebrand F."/>
            <person name="Pallen M.J."/>
        </authorList>
    </citation>
    <scope>NUCLEOTIDE SEQUENCE</scope>
    <source>
        <strain evidence="2">CHK196-7946</strain>
    </source>
</reference>
<dbReference type="AlphaFoldDB" id="A0A9D2Q9E1"/>